<protein>
    <submittedName>
        <fullName evidence="5">Transcriptional regulator, IclR family</fullName>
    </submittedName>
</protein>
<accession>A0A1T5FJP8</accession>
<dbReference type="Proteomes" id="UP000190044">
    <property type="component" value="Unassembled WGS sequence"/>
</dbReference>
<evidence type="ECO:0000256" key="2">
    <source>
        <dbReference type="ARBA" id="ARBA00023125"/>
    </source>
</evidence>
<dbReference type="InterPro" id="IPR050707">
    <property type="entry name" value="HTH_MetabolicPath_Reg"/>
</dbReference>
<dbReference type="InterPro" id="IPR005471">
    <property type="entry name" value="Tscrpt_reg_IclR_N"/>
</dbReference>
<proteinExistence type="predicted"/>
<evidence type="ECO:0000313" key="6">
    <source>
        <dbReference type="Proteomes" id="UP000190044"/>
    </source>
</evidence>
<keyword evidence="2" id="KW-0238">DNA-binding</keyword>
<dbReference type="InterPro" id="IPR029016">
    <property type="entry name" value="GAF-like_dom_sf"/>
</dbReference>
<evidence type="ECO:0000313" key="5">
    <source>
        <dbReference type="EMBL" id="SKB96306.1"/>
    </source>
</evidence>
<evidence type="ECO:0000256" key="1">
    <source>
        <dbReference type="ARBA" id="ARBA00023015"/>
    </source>
</evidence>
<keyword evidence="6" id="KW-1185">Reference proteome</keyword>
<feature type="domain" description="HTH iclR-type" evidence="4">
    <location>
        <begin position="5"/>
        <end position="66"/>
    </location>
</feature>
<dbReference type="RefSeq" id="WP_079640002.1">
    <property type="nucleotide sequence ID" value="NZ_FUYP01000037.1"/>
</dbReference>
<dbReference type="InterPro" id="IPR014757">
    <property type="entry name" value="Tscrpt_reg_IclR_C"/>
</dbReference>
<dbReference type="GO" id="GO:0003700">
    <property type="term" value="F:DNA-binding transcription factor activity"/>
    <property type="evidence" value="ECO:0007669"/>
    <property type="project" value="TreeGrafter"/>
</dbReference>
<name>A0A1T5FJP8_9SPHN</name>
<dbReference type="InterPro" id="IPR036388">
    <property type="entry name" value="WH-like_DNA-bd_sf"/>
</dbReference>
<gene>
    <name evidence="5" type="ORF">SAMN06295937_103715</name>
</gene>
<dbReference type="OrthoDB" id="9807558at2"/>
<keyword evidence="1" id="KW-0805">Transcription regulation</keyword>
<dbReference type="Gene3D" id="3.30.450.40">
    <property type="match status" value="1"/>
</dbReference>
<evidence type="ECO:0000256" key="3">
    <source>
        <dbReference type="ARBA" id="ARBA00023163"/>
    </source>
</evidence>
<dbReference type="GO" id="GO:0003677">
    <property type="term" value="F:DNA binding"/>
    <property type="evidence" value="ECO:0007669"/>
    <property type="project" value="UniProtKB-KW"/>
</dbReference>
<dbReference type="AlphaFoldDB" id="A0A1T5FJP8"/>
<dbReference type="SUPFAM" id="SSF46785">
    <property type="entry name" value="Winged helix' DNA-binding domain"/>
    <property type="match status" value="1"/>
</dbReference>
<dbReference type="PROSITE" id="PS51077">
    <property type="entry name" value="HTH_ICLR"/>
    <property type="match status" value="1"/>
</dbReference>
<dbReference type="Pfam" id="PF09339">
    <property type="entry name" value="HTH_IclR"/>
    <property type="match status" value="1"/>
</dbReference>
<dbReference type="Pfam" id="PF01614">
    <property type="entry name" value="IclR_C"/>
    <property type="match status" value="1"/>
</dbReference>
<dbReference type="PANTHER" id="PTHR30136:SF24">
    <property type="entry name" value="HTH-TYPE TRANSCRIPTIONAL REPRESSOR ALLR"/>
    <property type="match status" value="1"/>
</dbReference>
<dbReference type="GO" id="GO:0045892">
    <property type="term" value="P:negative regulation of DNA-templated transcription"/>
    <property type="evidence" value="ECO:0007669"/>
    <property type="project" value="TreeGrafter"/>
</dbReference>
<reference evidence="6" key="1">
    <citation type="submission" date="2017-02" db="EMBL/GenBank/DDBJ databases">
        <authorList>
            <person name="Varghese N."/>
            <person name="Submissions S."/>
        </authorList>
    </citation>
    <scope>NUCLEOTIDE SEQUENCE [LARGE SCALE GENOMIC DNA]</scope>
    <source>
        <strain evidence="6">R11H</strain>
    </source>
</reference>
<dbReference type="SUPFAM" id="SSF55781">
    <property type="entry name" value="GAF domain-like"/>
    <property type="match status" value="1"/>
</dbReference>
<dbReference type="SMART" id="SM00346">
    <property type="entry name" value="HTH_ICLR"/>
    <property type="match status" value="1"/>
</dbReference>
<evidence type="ECO:0000259" key="4">
    <source>
        <dbReference type="PROSITE" id="PS51077"/>
    </source>
</evidence>
<sequence length="246" mass="26156">MTGPVRSVSQAFAILRLLADTSPLSLSDIGRVLELSPSSCLNLLKTLAAEGAVERDARSKQYRLALAWAGSEVLRDGTALRLAERAQPMMTRFAQATEAAVGLWKIVSRDRMQLAAHAESEAGMRLRLADAQRQPLGGGAAGRAIAAAQGVDDAELARRYAPVRWQAQLPFETYAAQVREAARKGFAVDRDYAHRGVCTVAVGLVGIAPGFCLSASIFAGSRGEAEVEALGLKLLALRDELSLGAQ</sequence>
<dbReference type="PANTHER" id="PTHR30136">
    <property type="entry name" value="HELIX-TURN-HELIX TRANSCRIPTIONAL REGULATOR, ICLR FAMILY"/>
    <property type="match status" value="1"/>
</dbReference>
<dbReference type="EMBL" id="FUYP01000037">
    <property type="protein sequence ID" value="SKB96306.1"/>
    <property type="molecule type" value="Genomic_DNA"/>
</dbReference>
<dbReference type="InterPro" id="IPR036390">
    <property type="entry name" value="WH_DNA-bd_sf"/>
</dbReference>
<organism evidence="5 6">
    <name type="scientific">Sphingopyxis flava</name>
    <dbReference type="NCBI Taxonomy" id="1507287"/>
    <lineage>
        <taxon>Bacteria</taxon>
        <taxon>Pseudomonadati</taxon>
        <taxon>Pseudomonadota</taxon>
        <taxon>Alphaproteobacteria</taxon>
        <taxon>Sphingomonadales</taxon>
        <taxon>Sphingomonadaceae</taxon>
        <taxon>Sphingopyxis</taxon>
    </lineage>
</organism>
<dbReference type="Gene3D" id="1.10.10.10">
    <property type="entry name" value="Winged helix-like DNA-binding domain superfamily/Winged helix DNA-binding domain"/>
    <property type="match status" value="1"/>
</dbReference>
<keyword evidence="3" id="KW-0804">Transcription</keyword>